<feature type="domain" description="BD-FAE-like" evidence="3">
    <location>
        <begin position="69"/>
        <end position="282"/>
    </location>
</feature>
<protein>
    <recommendedName>
        <fullName evidence="3">BD-FAE-like domain-containing protein</fullName>
    </recommendedName>
</protein>
<dbReference type="InterPro" id="IPR049492">
    <property type="entry name" value="BD-FAE-like_dom"/>
</dbReference>
<keyword evidence="5" id="KW-1185">Reference proteome</keyword>
<evidence type="ECO:0000259" key="3">
    <source>
        <dbReference type="Pfam" id="PF20434"/>
    </source>
</evidence>
<dbReference type="RefSeq" id="WP_004610500.1">
    <property type="nucleotide sequence ID" value="NZ_CP102275.1"/>
</dbReference>
<dbReference type="SUPFAM" id="SSF53474">
    <property type="entry name" value="alpha/beta-Hydrolases"/>
    <property type="match status" value="1"/>
</dbReference>
<reference evidence="4" key="2">
    <citation type="submission" date="2014-06" db="EMBL/GenBank/DDBJ databases">
        <title>Draft genome sequence of Clostridium spiroforme (DSM 1552).</title>
        <authorList>
            <person name="Sudarsanam P."/>
            <person name="Ley R."/>
            <person name="Guruge J."/>
            <person name="Turnbaugh P.J."/>
            <person name="Mahowald M."/>
            <person name="Liep D."/>
            <person name="Gordon J."/>
        </authorList>
    </citation>
    <scope>NUCLEOTIDE SEQUENCE</scope>
    <source>
        <strain evidence="4">DSM 1552</strain>
    </source>
</reference>
<organism evidence="4 5">
    <name type="scientific">Thomasclavelia spiroformis DSM 1552</name>
    <dbReference type="NCBI Taxonomy" id="428126"/>
    <lineage>
        <taxon>Bacteria</taxon>
        <taxon>Bacillati</taxon>
        <taxon>Bacillota</taxon>
        <taxon>Erysipelotrichia</taxon>
        <taxon>Erysipelotrichales</taxon>
        <taxon>Coprobacillaceae</taxon>
        <taxon>Thomasclavelia</taxon>
    </lineage>
</organism>
<dbReference type="STRING" id="428126.CLOSPI_02025"/>
<dbReference type="Proteomes" id="UP000004910">
    <property type="component" value="Unassembled WGS sequence"/>
</dbReference>
<dbReference type="Gene3D" id="3.40.50.1820">
    <property type="entry name" value="alpha/beta hydrolase"/>
    <property type="match status" value="1"/>
</dbReference>
<dbReference type="GeneID" id="94017112"/>
<dbReference type="eggNOG" id="COG0657">
    <property type="taxonomic scope" value="Bacteria"/>
</dbReference>
<dbReference type="PANTHER" id="PTHR48081">
    <property type="entry name" value="AB HYDROLASE SUPERFAMILY PROTEIN C4A8.06C"/>
    <property type="match status" value="1"/>
</dbReference>
<evidence type="ECO:0000256" key="1">
    <source>
        <dbReference type="ARBA" id="ARBA00022801"/>
    </source>
</evidence>
<dbReference type="Pfam" id="PF20434">
    <property type="entry name" value="BD-FAE"/>
    <property type="match status" value="1"/>
</dbReference>
<evidence type="ECO:0000256" key="2">
    <source>
        <dbReference type="SAM" id="Phobius"/>
    </source>
</evidence>
<keyword evidence="2" id="KW-0812">Transmembrane</keyword>
<dbReference type="HOGENOM" id="CLU_012494_4_2_9"/>
<dbReference type="AlphaFoldDB" id="B1C457"/>
<accession>B1C457</accession>
<evidence type="ECO:0000313" key="4">
    <source>
        <dbReference type="EMBL" id="EDS74441.1"/>
    </source>
</evidence>
<dbReference type="InterPro" id="IPR050300">
    <property type="entry name" value="GDXG_lipolytic_enzyme"/>
</dbReference>
<name>B1C457_9FIRM</name>
<dbReference type="GO" id="GO:0016787">
    <property type="term" value="F:hydrolase activity"/>
    <property type="evidence" value="ECO:0007669"/>
    <property type="project" value="UniProtKB-KW"/>
</dbReference>
<evidence type="ECO:0000313" key="5">
    <source>
        <dbReference type="Proteomes" id="UP000004910"/>
    </source>
</evidence>
<feature type="transmembrane region" description="Helical" evidence="2">
    <location>
        <begin position="12"/>
        <end position="35"/>
    </location>
</feature>
<gene>
    <name evidence="4" type="ORF">CLOSPI_02025</name>
</gene>
<sequence>MNKTNRKRGKVMFVIICVIIFTISFGLGIALKIAIKQSWAKNYEVEFTDEIGILYKDISYDEKEANKFDMYLPKDGTKDTYSLVVYLHAGGFTSGDKAGDKGVLSWLCSKGYVAVGINYTLFNENNPTANIYSQSVEIKEAMPKVIEEAKKYGYNINEMAIAGGSAGHALAMIYAYRDADTSPVPVKLLFGAVGPSSFYVEDWDIYGFDQDNEDARKGAAGLFSVMSGQEITIEMIENGSYLEKLKPISALMWIDKNTVPSVVAYGKYDKIQPYKGSQRLLKAYQDNHIDYQYFEAKHSGHGLQNDNQVYKEYMEAVEEYLNKYLPAR</sequence>
<proteinExistence type="predicted"/>
<dbReference type="EMBL" id="ABIK02000014">
    <property type="protein sequence ID" value="EDS74441.1"/>
    <property type="molecule type" value="Genomic_DNA"/>
</dbReference>
<comment type="caution">
    <text evidence="4">The sequence shown here is derived from an EMBL/GenBank/DDBJ whole genome shotgun (WGS) entry which is preliminary data.</text>
</comment>
<reference evidence="4" key="1">
    <citation type="submission" date="2008-02" db="EMBL/GenBank/DDBJ databases">
        <authorList>
            <person name="Fulton L."/>
            <person name="Clifton S."/>
            <person name="Fulton B."/>
            <person name="Xu J."/>
            <person name="Minx P."/>
            <person name="Pepin K.H."/>
            <person name="Johnson M."/>
            <person name="Thiruvilangam P."/>
            <person name="Bhonagiri V."/>
            <person name="Nash W.E."/>
            <person name="Mardis E.R."/>
            <person name="Wilson R.K."/>
        </authorList>
    </citation>
    <scope>NUCLEOTIDE SEQUENCE [LARGE SCALE GENOMIC DNA]</scope>
    <source>
        <strain evidence="4">DSM 1552</strain>
    </source>
</reference>
<keyword evidence="2" id="KW-0472">Membrane</keyword>
<dbReference type="InterPro" id="IPR029058">
    <property type="entry name" value="AB_hydrolase_fold"/>
</dbReference>
<keyword evidence="2" id="KW-1133">Transmembrane helix</keyword>
<keyword evidence="1" id="KW-0378">Hydrolase</keyword>